<protein>
    <submittedName>
        <fullName evidence="2">Uncharacterized protein</fullName>
    </submittedName>
</protein>
<accession>A0A918YTF9</accession>
<evidence type="ECO:0000256" key="1">
    <source>
        <dbReference type="SAM" id="MobiDB-lite"/>
    </source>
</evidence>
<organism evidence="2 3">
    <name type="scientific">Streptomyces alanosinicus</name>
    <dbReference type="NCBI Taxonomy" id="68171"/>
    <lineage>
        <taxon>Bacteria</taxon>
        <taxon>Bacillati</taxon>
        <taxon>Actinomycetota</taxon>
        <taxon>Actinomycetes</taxon>
        <taxon>Kitasatosporales</taxon>
        <taxon>Streptomycetaceae</taxon>
        <taxon>Streptomyces</taxon>
    </lineage>
</organism>
<dbReference type="EMBL" id="BMVG01000051">
    <property type="protein sequence ID" value="GHE14610.1"/>
    <property type="molecule type" value="Genomic_DNA"/>
</dbReference>
<keyword evidence="3" id="KW-1185">Reference proteome</keyword>
<sequence>MLQSRASEASKSRQTGESGCDGGPGTGSQSGGTVADVPKAAGGTGGKGGCGGRGADFTEPPATDLTPPDRVGYGGGGWADGATNQRDSDNYPFNGSRGGLARDGARGGDGYVLITWNTPRHVTPSEWCGLWCRGMGVPVRRAAGSACGSAGRRHERGRGGAGC</sequence>
<feature type="compositionally biased region" description="Gly residues" evidence="1">
    <location>
        <begin position="19"/>
        <end position="30"/>
    </location>
</feature>
<evidence type="ECO:0000313" key="3">
    <source>
        <dbReference type="Proteomes" id="UP000655443"/>
    </source>
</evidence>
<dbReference type="Proteomes" id="UP000655443">
    <property type="component" value="Unassembled WGS sequence"/>
</dbReference>
<feature type="region of interest" description="Disordered" evidence="1">
    <location>
        <begin position="1"/>
        <end position="104"/>
    </location>
</feature>
<gene>
    <name evidence="2" type="ORF">GCM10010339_85890</name>
</gene>
<proteinExistence type="predicted"/>
<name>A0A918YTF9_9ACTN</name>
<reference evidence="2" key="2">
    <citation type="submission" date="2020-09" db="EMBL/GenBank/DDBJ databases">
        <authorList>
            <person name="Sun Q."/>
            <person name="Ohkuma M."/>
        </authorList>
    </citation>
    <scope>NUCLEOTIDE SEQUENCE</scope>
    <source>
        <strain evidence="2">JCM 4714</strain>
    </source>
</reference>
<comment type="caution">
    <text evidence="2">The sequence shown here is derived from an EMBL/GenBank/DDBJ whole genome shotgun (WGS) entry which is preliminary data.</text>
</comment>
<feature type="compositionally biased region" description="Polar residues" evidence="1">
    <location>
        <begin position="1"/>
        <end position="13"/>
    </location>
</feature>
<feature type="compositionally biased region" description="Gly residues" evidence="1">
    <location>
        <begin position="42"/>
        <end position="54"/>
    </location>
</feature>
<reference evidence="2" key="1">
    <citation type="journal article" date="2014" name="Int. J. Syst. Evol. Microbiol.">
        <title>Complete genome sequence of Corynebacterium casei LMG S-19264T (=DSM 44701T), isolated from a smear-ripened cheese.</title>
        <authorList>
            <consortium name="US DOE Joint Genome Institute (JGI-PGF)"/>
            <person name="Walter F."/>
            <person name="Albersmeier A."/>
            <person name="Kalinowski J."/>
            <person name="Ruckert C."/>
        </authorList>
    </citation>
    <scope>NUCLEOTIDE SEQUENCE</scope>
    <source>
        <strain evidence="2">JCM 4714</strain>
    </source>
</reference>
<dbReference type="AlphaFoldDB" id="A0A918YTF9"/>
<evidence type="ECO:0000313" key="2">
    <source>
        <dbReference type="EMBL" id="GHE14610.1"/>
    </source>
</evidence>